<evidence type="ECO:0000256" key="1">
    <source>
        <dbReference type="ARBA" id="ARBA00010406"/>
    </source>
</evidence>
<dbReference type="GO" id="GO:0005971">
    <property type="term" value="C:ribonucleoside-diphosphate reductase complex"/>
    <property type="evidence" value="ECO:0007669"/>
    <property type="project" value="TreeGrafter"/>
</dbReference>
<dbReference type="NCBIfam" id="TIGR02506">
    <property type="entry name" value="NrdE_NrdA"/>
    <property type="match status" value="1"/>
</dbReference>
<dbReference type="RefSeq" id="WP_075433231.1">
    <property type="nucleotide sequence ID" value="NZ_CP013259.1"/>
</dbReference>
<dbReference type="UniPathway" id="UPA00326"/>
<keyword evidence="3" id="KW-0021">Allosteric enzyme</keyword>
<evidence type="ECO:0000256" key="5">
    <source>
        <dbReference type="ARBA" id="ARBA00022840"/>
    </source>
</evidence>
<dbReference type="InterPro" id="IPR039718">
    <property type="entry name" value="Rrm1"/>
</dbReference>
<comment type="subunit">
    <text evidence="2">Tetramer of two alpha and two beta subunits.</text>
</comment>
<dbReference type="Gene3D" id="3.20.70.20">
    <property type="match status" value="1"/>
</dbReference>
<evidence type="ECO:0000313" key="15">
    <source>
        <dbReference type="Proteomes" id="UP000093070"/>
    </source>
</evidence>
<dbReference type="InterPro" id="IPR013346">
    <property type="entry name" value="NrdE_NrdA_C"/>
</dbReference>
<evidence type="ECO:0000256" key="9">
    <source>
        <dbReference type="ARBA" id="ARBA00024942"/>
    </source>
</evidence>
<dbReference type="GO" id="GO:0005524">
    <property type="term" value="F:ATP binding"/>
    <property type="evidence" value="ECO:0007669"/>
    <property type="project" value="UniProtKB-UniRule"/>
</dbReference>
<evidence type="ECO:0000256" key="11">
    <source>
        <dbReference type="PROSITE-ProRule" id="PRU00492"/>
    </source>
</evidence>
<dbReference type="SUPFAM" id="SSF51998">
    <property type="entry name" value="PFL-like glycyl radical enzymes"/>
    <property type="match status" value="1"/>
</dbReference>
<dbReference type="Pfam" id="PF03477">
    <property type="entry name" value="ATP-cone"/>
    <property type="match status" value="1"/>
</dbReference>
<evidence type="ECO:0000256" key="4">
    <source>
        <dbReference type="ARBA" id="ARBA00022741"/>
    </source>
</evidence>
<sequence>MENSLFVTKRNGNKEKINLDKIHKVLNWAAKGLDNVSVSQVELRSRIQFYNNMTTINIHETIIKAAADLISQNTPDYQYMSARLAIFHLRKKAYGKFEPPMLYEHVKNMVYLGKYDENLLKYYSYEEYLHMNSFIDHCRDMNFSYAAVKQLEGKYLIQNRTTGKIYESAQFLYILISACLFSKYPKDTRMDYIKRFYDAISTFKISLPTPIMSGVRTPTRQFSSCVLIECDDNLDSINATTSSIVKYVSQRAGIGINAGKIRAIGSPIRNGEAFHTGCIPFYKYFQSAVKSCSQGGVRGGAATIFYPIWHFEVESLLVLKNNRGIEENRVRHLDYTVQINQLMYKRLLLGKNITLFSPSDVPGLYETFFSDQKKFKKMYIEYEKNKKIRKKRIKALDLFSLIMQERTSTGRIYIQNVDHCNSHSAFNPKLSPIKQSNLCLEITLPTTSLQNIYDKNGEIALCTLSAFNLGTIQNLDEFKELSILSVRALDEILDYQNYPILAAKKSSVSRRSLGIGVINFAYYLAKNKVRYSDGSAKNLTHKTFEAMQYYLLDASCQLAKEKGACALFHQTNYYLGKFPIDTYKKYIDKICNEPLHLDWITLRKKIKKYGLRNSTLSALMPSETSSQISNATNGIEPPRGFVSIKVSKDGILRQVVPEYKKLKLQYELLWDIPNNIGYLELAGIMQKFIDQSISVNTHYDPKRFVNDKIPMKQLLHDLLLSYKLGLKTLYYQNVHDGSKDDQNVISESVINNICESGACVI</sequence>
<dbReference type="GO" id="GO:0004748">
    <property type="term" value="F:ribonucleoside-diphosphate reductase activity, thioredoxin disulfide as acceptor"/>
    <property type="evidence" value="ECO:0007669"/>
    <property type="project" value="UniProtKB-EC"/>
</dbReference>
<dbReference type="Pfam" id="PF02867">
    <property type="entry name" value="Ribonuc_red_lgC"/>
    <property type="match status" value="1"/>
</dbReference>
<proteinExistence type="inferred from homology"/>
<evidence type="ECO:0000256" key="12">
    <source>
        <dbReference type="RuleBase" id="RU003410"/>
    </source>
</evidence>
<feature type="domain" description="ATP-cone" evidence="13">
    <location>
        <begin position="5"/>
        <end position="95"/>
    </location>
</feature>
<comment type="catalytic activity">
    <reaction evidence="10 12">
        <text>a 2'-deoxyribonucleoside 5'-diphosphate + [thioredoxin]-disulfide + H2O = a ribonucleoside 5'-diphosphate + [thioredoxin]-dithiol</text>
        <dbReference type="Rhea" id="RHEA:23252"/>
        <dbReference type="Rhea" id="RHEA-COMP:10698"/>
        <dbReference type="Rhea" id="RHEA-COMP:10700"/>
        <dbReference type="ChEBI" id="CHEBI:15377"/>
        <dbReference type="ChEBI" id="CHEBI:29950"/>
        <dbReference type="ChEBI" id="CHEBI:50058"/>
        <dbReference type="ChEBI" id="CHEBI:57930"/>
        <dbReference type="ChEBI" id="CHEBI:73316"/>
        <dbReference type="EC" id="1.17.4.1"/>
    </reaction>
</comment>
<keyword evidence="6 12" id="KW-0560">Oxidoreductase</keyword>
<dbReference type="SUPFAM" id="SSF48168">
    <property type="entry name" value="R1 subunit of ribonucleotide reductase, N-terminal domain"/>
    <property type="match status" value="1"/>
</dbReference>
<dbReference type="PATRIC" id="fig|118101.4.peg.175"/>
<dbReference type="InterPro" id="IPR008926">
    <property type="entry name" value="RNR_R1-su_N"/>
</dbReference>
<evidence type="ECO:0000256" key="2">
    <source>
        <dbReference type="ARBA" id="ARBA00011209"/>
    </source>
</evidence>
<dbReference type="InterPro" id="IPR000788">
    <property type="entry name" value="RNR_lg_C"/>
</dbReference>
<reference evidence="14 15" key="1">
    <citation type="submission" date="2015-11" db="EMBL/GenBank/DDBJ databases">
        <title>The complete genome of Buchnera aphidicola from Diuraphis noxia biotype SAM.</title>
        <authorList>
            <person name="Burger N.F.V."/>
            <person name="Oberholster A.-M."/>
        </authorList>
    </citation>
    <scope>NUCLEOTIDE SEQUENCE [LARGE SCALE GENOMIC DNA]</scope>
    <source>
        <strain evidence="14">SAM</strain>
    </source>
</reference>
<evidence type="ECO:0000256" key="6">
    <source>
        <dbReference type="ARBA" id="ARBA00023002"/>
    </source>
</evidence>
<dbReference type="AlphaFoldDB" id="A0A1B2H8Q9"/>
<dbReference type="NCBIfam" id="NF006578">
    <property type="entry name" value="PRK09103.1"/>
    <property type="match status" value="1"/>
</dbReference>
<dbReference type="OrthoDB" id="9762933at2"/>
<dbReference type="PROSITE" id="PS51161">
    <property type="entry name" value="ATP_CONE"/>
    <property type="match status" value="1"/>
</dbReference>
<dbReference type="EC" id="1.17.4.1" evidence="12"/>
<dbReference type="Pfam" id="PF00317">
    <property type="entry name" value="Ribonuc_red_lgN"/>
    <property type="match status" value="1"/>
</dbReference>
<protein>
    <recommendedName>
        <fullName evidence="12">Ribonucleoside-diphosphate reductase</fullName>
        <ecNumber evidence="12">1.17.4.1</ecNumber>
    </recommendedName>
</protein>
<dbReference type="EMBL" id="CP013259">
    <property type="protein sequence ID" value="ANZ22409.1"/>
    <property type="molecule type" value="Genomic_DNA"/>
</dbReference>
<dbReference type="PANTHER" id="PTHR11573">
    <property type="entry name" value="RIBONUCLEOSIDE-DIPHOSPHATE REDUCTASE LARGE CHAIN"/>
    <property type="match status" value="1"/>
</dbReference>
<dbReference type="InterPro" id="IPR005144">
    <property type="entry name" value="ATP-cone_dom"/>
</dbReference>
<dbReference type="PRINTS" id="PR01183">
    <property type="entry name" value="RIBORDTASEM1"/>
</dbReference>
<evidence type="ECO:0000256" key="10">
    <source>
        <dbReference type="ARBA" id="ARBA00047754"/>
    </source>
</evidence>
<dbReference type="Gene3D" id="1.10.1650.20">
    <property type="match status" value="1"/>
</dbReference>
<dbReference type="GO" id="GO:0009263">
    <property type="term" value="P:deoxyribonucleotide biosynthetic process"/>
    <property type="evidence" value="ECO:0007669"/>
    <property type="project" value="UniProtKB-KW"/>
</dbReference>
<dbReference type="FunFam" id="1.10.1650.20:FF:000001">
    <property type="entry name" value="Ribonucleoside-diphosphate reductase"/>
    <property type="match status" value="1"/>
</dbReference>
<organism evidence="14 15">
    <name type="scientific">Buchnera aphidicola subsp. Diuraphis noxia</name>
    <dbReference type="NCBI Taxonomy" id="118101"/>
    <lineage>
        <taxon>Bacteria</taxon>
        <taxon>Pseudomonadati</taxon>
        <taxon>Pseudomonadota</taxon>
        <taxon>Gammaproteobacteria</taxon>
        <taxon>Enterobacterales</taxon>
        <taxon>Erwiniaceae</taxon>
        <taxon>Buchnera</taxon>
    </lineage>
</organism>
<gene>
    <name evidence="14" type="ORF">ATN01_00900</name>
</gene>
<evidence type="ECO:0000256" key="8">
    <source>
        <dbReference type="ARBA" id="ARBA00023157"/>
    </source>
</evidence>
<dbReference type="PANTHER" id="PTHR11573:SF6">
    <property type="entry name" value="RIBONUCLEOSIDE-DIPHOSPHATE REDUCTASE LARGE SUBUNIT"/>
    <property type="match status" value="1"/>
</dbReference>
<keyword evidence="4 11" id="KW-0547">Nucleotide-binding</keyword>
<comment type="function">
    <text evidence="9 12">Provides the precursors necessary for DNA synthesis. Catalyzes the biosynthesis of deoxyribonucleotides from the corresponding ribonucleotides.</text>
</comment>
<keyword evidence="8" id="KW-1015">Disulfide bond</keyword>
<keyword evidence="5 11" id="KW-0067">ATP-binding</keyword>
<evidence type="ECO:0000256" key="3">
    <source>
        <dbReference type="ARBA" id="ARBA00022533"/>
    </source>
</evidence>
<accession>A0A1B2H8Q9</accession>
<dbReference type="STRING" id="118101.ATN01_00900"/>
<evidence type="ECO:0000313" key="14">
    <source>
        <dbReference type="EMBL" id="ANZ22409.1"/>
    </source>
</evidence>
<evidence type="ECO:0000259" key="13">
    <source>
        <dbReference type="PROSITE" id="PS51161"/>
    </source>
</evidence>
<dbReference type="Proteomes" id="UP000093070">
    <property type="component" value="Chromosome"/>
</dbReference>
<evidence type="ECO:0000256" key="7">
    <source>
        <dbReference type="ARBA" id="ARBA00023116"/>
    </source>
</evidence>
<dbReference type="PROSITE" id="PS00089">
    <property type="entry name" value="RIBORED_LARGE"/>
    <property type="match status" value="1"/>
</dbReference>
<comment type="similarity">
    <text evidence="1 12">Belongs to the ribonucleoside diphosphate reductase large chain family.</text>
</comment>
<keyword evidence="7 12" id="KW-0215">Deoxyribonucleotide synthesis</keyword>
<name>A0A1B2H8Q9_BUCDN</name>
<dbReference type="InterPro" id="IPR013509">
    <property type="entry name" value="RNR_lsu_N"/>
</dbReference>